<evidence type="ECO:0000313" key="1">
    <source>
        <dbReference type="EMBL" id="GGG45489.1"/>
    </source>
</evidence>
<dbReference type="Proteomes" id="UP000605733">
    <property type="component" value="Unassembled WGS sequence"/>
</dbReference>
<accession>A0ABQ1WWT2</accession>
<sequence length="140" mass="16241">MQTHPNSVLNIVPDDSVKEIHHLDFGDIIFLDQTIITELYEGITYGWEQASQVIVLAEKSYGQDFYVNYISNRLHDYSVVAQDWSKFFKQNRQLRSFCIVTHSKTGTTNIAVERIFYKEGNIMHFTDLSEALKFTGNLKN</sequence>
<dbReference type="EMBL" id="BMIX01000010">
    <property type="protein sequence ID" value="GGG45489.1"/>
    <property type="molecule type" value="Genomic_DNA"/>
</dbReference>
<evidence type="ECO:0000313" key="2">
    <source>
        <dbReference type="Proteomes" id="UP000605733"/>
    </source>
</evidence>
<reference evidence="2" key="1">
    <citation type="journal article" date="2019" name="Int. J. Syst. Evol. Microbiol.">
        <title>The Global Catalogue of Microorganisms (GCM) 10K type strain sequencing project: providing services to taxonomists for standard genome sequencing and annotation.</title>
        <authorList>
            <consortium name="The Broad Institute Genomics Platform"/>
            <consortium name="The Broad Institute Genome Sequencing Center for Infectious Disease"/>
            <person name="Wu L."/>
            <person name="Ma J."/>
        </authorList>
    </citation>
    <scope>NUCLEOTIDE SEQUENCE [LARGE SCALE GENOMIC DNA]</scope>
    <source>
        <strain evidence="2">CGMCC 1.15422</strain>
    </source>
</reference>
<dbReference type="RefSeq" id="WP_011709477.1">
    <property type="nucleotide sequence ID" value="NZ_BMIX01000010.1"/>
</dbReference>
<organism evidence="1 2">
    <name type="scientific">Christiangramia forsetii</name>
    <dbReference type="NCBI Taxonomy" id="411153"/>
    <lineage>
        <taxon>Bacteria</taxon>
        <taxon>Pseudomonadati</taxon>
        <taxon>Bacteroidota</taxon>
        <taxon>Flavobacteriia</taxon>
        <taxon>Flavobacteriales</taxon>
        <taxon>Flavobacteriaceae</taxon>
        <taxon>Christiangramia</taxon>
    </lineage>
</organism>
<proteinExistence type="predicted"/>
<keyword evidence="2" id="KW-1185">Reference proteome</keyword>
<name>A0ABQ1WWT2_9FLAO</name>
<gene>
    <name evidence="1" type="ORF">GCM10011532_31850</name>
</gene>
<protein>
    <submittedName>
        <fullName evidence="1">Uncharacterized protein</fullName>
    </submittedName>
</protein>
<comment type="caution">
    <text evidence="1">The sequence shown here is derived from an EMBL/GenBank/DDBJ whole genome shotgun (WGS) entry which is preliminary data.</text>
</comment>